<comment type="cofactor">
    <cofactor evidence="7">
        <name>Zn(2+)</name>
        <dbReference type="ChEBI" id="CHEBI:29105"/>
    </cofactor>
    <text evidence="7">Binds 1 zinc ion.</text>
</comment>
<dbReference type="PANTHER" id="PTHR43660:SF1">
    <property type="entry name" value="DIPEPTIDYL CARBOXYPEPTIDASE"/>
    <property type="match status" value="1"/>
</dbReference>
<keyword evidence="4 7" id="KW-0378">Hydrolase</keyword>
<evidence type="ECO:0000259" key="8">
    <source>
        <dbReference type="Pfam" id="PF01432"/>
    </source>
</evidence>
<keyword evidence="2 7" id="KW-0645">Protease</keyword>
<dbReference type="GO" id="GO:0004180">
    <property type="term" value="F:carboxypeptidase activity"/>
    <property type="evidence" value="ECO:0007669"/>
    <property type="project" value="TreeGrafter"/>
</dbReference>
<keyword evidence="3 7" id="KW-0479">Metal-binding</keyword>
<dbReference type="InterPro" id="IPR034005">
    <property type="entry name" value="M3A_DCP"/>
</dbReference>
<organism evidence="9 10">
    <name type="scientific">Hydrocarboniphaga effusa AP103</name>
    <dbReference type="NCBI Taxonomy" id="1172194"/>
    <lineage>
        <taxon>Bacteria</taxon>
        <taxon>Pseudomonadati</taxon>
        <taxon>Pseudomonadota</taxon>
        <taxon>Gammaproteobacteria</taxon>
        <taxon>Nevskiales</taxon>
        <taxon>Nevskiaceae</taxon>
        <taxon>Hydrocarboniphaga</taxon>
    </lineage>
</organism>
<dbReference type="SUPFAM" id="SSF55486">
    <property type="entry name" value="Metalloproteases ('zincins'), catalytic domain"/>
    <property type="match status" value="1"/>
</dbReference>
<dbReference type="EMBL" id="AKGD01000002">
    <property type="protein sequence ID" value="EIT69836.1"/>
    <property type="molecule type" value="Genomic_DNA"/>
</dbReference>
<evidence type="ECO:0000256" key="6">
    <source>
        <dbReference type="ARBA" id="ARBA00023049"/>
    </source>
</evidence>
<sequence length="750" mass="83553">MHDAVCKRSQLELRRSENREFTKTMKKALMAVAVAGCFGLVACAAKSPSASTAEKPMPASPAETANPLLQLSELPYHYPQFDKIKDEHFAPAFEIGMKQGKAEVEAIADSKEAPSFDNTIVALEKSGLALNRVNYIFFNLTATNTNDTLQKIEADVSPKLSAYSDSILLNEKLFARVKTLHDNVAQLGLDAESARLLDRYYTNFVRAGAQLSDADKDKLRDYNEQLAKLNTQFQQNVLKDTNESAVVVDSEAELDGLDANEIAGARDAANARGLSGKFLITLQNTTGQPPLTSLKNRALRERIYKASLARGSHGGDADNTRIVAQIVELRAKRAALLGYPNHAAYQLEDGTAKTTDAVNQLLAQIAPAAVANAKKEAADMQKLLDKQKAGYKLQAWDWAYVAEQVRKQRYDFDESQMRPYFEMNNVLENGVFFMAEKLYGLTFKERSDLPKYHPDTRVFEVFKDGVAFGIFIFDPFKRDSKQGGAWMNSYVDQSDLLGYKPVVANHLNIPKPPAGEPVLMTADEVNTAFHEFGHAIHGLLSNVKYPMFSGTNVPRDFVEFPSQVHEMWATWPEVLAHYAKHYKTGEPMPQVLVDKMKATEKFNQGFATTEYLAATLLDQAWHQLPVDKAKVDDVLAFEAAALKQAGVDYVLVPPRYRTTYFSHVFSGGYSAGYYAYIWSEVLDADTVEWFKEKGGLSRENGQWFADHLLSRGGAVDAMQLYREFRGRDARIEPLLERRGLAAPAKGKAGK</sequence>
<comment type="similarity">
    <text evidence="1 7">Belongs to the peptidase M3 family.</text>
</comment>
<evidence type="ECO:0000313" key="9">
    <source>
        <dbReference type="EMBL" id="EIT69836.1"/>
    </source>
</evidence>
<dbReference type="STRING" id="1172194.WQQ_34180"/>
<proteinExistence type="inferred from homology"/>
<evidence type="ECO:0000256" key="4">
    <source>
        <dbReference type="ARBA" id="ARBA00022801"/>
    </source>
</evidence>
<reference evidence="9 10" key="1">
    <citation type="journal article" date="2012" name="J. Bacteriol.">
        <title>Genome Sequence of n-Alkane-Degrading Hydrocarboniphaga effusa Strain AP103T (ATCC BAA-332T).</title>
        <authorList>
            <person name="Chang H.K."/>
            <person name="Zylstra G.J."/>
            <person name="Chae J.C."/>
        </authorList>
    </citation>
    <scope>NUCLEOTIDE SEQUENCE [LARGE SCALE GENOMIC DNA]</scope>
    <source>
        <strain evidence="9 10">AP103</strain>
    </source>
</reference>
<dbReference type="Pfam" id="PF01432">
    <property type="entry name" value="Peptidase_M3"/>
    <property type="match status" value="1"/>
</dbReference>
<evidence type="ECO:0000256" key="1">
    <source>
        <dbReference type="ARBA" id="ARBA00006040"/>
    </source>
</evidence>
<dbReference type="InterPro" id="IPR001567">
    <property type="entry name" value="Pept_M3A_M3B_dom"/>
</dbReference>
<gene>
    <name evidence="9" type="ORF">WQQ_34180</name>
</gene>
<name>I8I201_9GAMM</name>
<dbReference type="GO" id="GO:0005829">
    <property type="term" value="C:cytosol"/>
    <property type="evidence" value="ECO:0007669"/>
    <property type="project" value="TreeGrafter"/>
</dbReference>
<evidence type="ECO:0000256" key="5">
    <source>
        <dbReference type="ARBA" id="ARBA00022833"/>
    </source>
</evidence>
<evidence type="ECO:0000313" key="10">
    <source>
        <dbReference type="Proteomes" id="UP000003704"/>
    </source>
</evidence>
<evidence type="ECO:0000256" key="2">
    <source>
        <dbReference type="ARBA" id="ARBA00022670"/>
    </source>
</evidence>
<dbReference type="FunFam" id="3.40.390.10:FF:000009">
    <property type="entry name" value="Oligopeptidase A"/>
    <property type="match status" value="1"/>
</dbReference>
<protein>
    <submittedName>
        <fullName evidence="9">Peptidyl-dipeptidase Dcp</fullName>
    </submittedName>
</protein>
<dbReference type="InterPro" id="IPR045090">
    <property type="entry name" value="Pept_M3A_M3B"/>
</dbReference>
<dbReference type="PATRIC" id="fig|1172194.4.peg.3317"/>
<evidence type="ECO:0000256" key="7">
    <source>
        <dbReference type="RuleBase" id="RU003435"/>
    </source>
</evidence>
<comment type="caution">
    <text evidence="9">The sequence shown here is derived from an EMBL/GenBank/DDBJ whole genome shotgun (WGS) entry which is preliminary data.</text>
</comment>
<dbReference type="CDD" id="cd06456">
    <property type="entry name" value="M3A_DCP"/>
    <property type="match status" value="1"/>
</dbReference>
<dbReference type="GO" id="GO:0006508">
    <property type="term" value="P:proteolysis"/>
    <property type="evidence" value="ECO:0007669"/>
    <property type="project" value="UniProtKB-KW"/>
</dbReference>
<feature type="domain" description="Peptidase M3A/M3B catalytic" evidence="8">
    <location>
        <begin position="291"/>
        <end position="739"/>
    </location>
</feature>
<keyword evidence="10" id="KW-1185">Reference proteome</keyword>
<dbReference type="Proteomes" id="UP000003704">
    <property type="component" value="Unassembled WGS sequence"/>
</dbReference>
<accession>I8I201</accession>
<dbReference type="Gene3D" id="1.10.1370.40">
    <property type="match status" value="3"/>
</dbReference>
<dbReference type="GO" id="GO:0004222">
    <property type="term" value="F:metalloendopeptidase activity"/>
    <property type="evidence" value="ECO:0007669"/>
    <property type="project" value="InterPro"/>
</dbReference>
<evidence type="ECO:0000256" key="3">
    <source>
        <dbReference type="ARBA" id="ARBA00022723"/>
    </source>
</evidence>
<keyword evidence="5 7" id="KW-0862">Zinc</keyword>
<dbReference type="AlphaFoldDB" id="I8I201"/>
<keyword evidence="6 7" id="KW-0482">Metalloprotease</keyword>
<dbReference type="GO" id="GO:0046872">
    <property type="term" value="F:metal ion binding"/>
    <property type="evidence" value="ECO:0007669"/>
    <property type="project" value="UniProtKB-UniRule"/>
</dbReference>
<dbReference type="PANTHER" id="PTHR43660">
    <property type="entry name" value="DIPEPTIDYL CARBOXYPEPTIDASE"/>
    <property type="match status" value="1"/>
</dbReference>